<reference evidence="4" key="2">
    <citation type="submission" date="2019-06" db="EMBL/GenBank/DDBJ databases">
        <title>Genomics analysis of Aphanomyces spp. identifies a new class of oomycete effector associated with host adaptation.</title>
        <authorList>
            <person name="Gaulin E."/>
        </authorList>
    </citation>
    <scope>NUCLEOTIDE SEQUENCE</scope>
    <source>
        <strain evidence="4">CBS 578.67</strain>
    </source>
</reference>
<dbReference type="GO" id="GO:0008270">
    <property type="term" value="F:zinc ion binding"/>
    <property type="evidence" value="ECO:0007669"/>
    <property type="project" value="UniProtKB-KW"/>
</dbReference>
<dbReference type="Proteomes" id="UP000332933">
    <property type="component" value="Unassembled WGS sequence"/>
</dbReference>
<protein>
    <submittedName>
        <fullName evidence="5">Aste57867_18768 protein</fullName>
    </submittedName>
</protein>
<gene>
    <name evidence="5" type="primary">Aste57867_18768</name>
    <name evidence="4" type="ORF">As57867_018704</name>
    <name evidence="5" type="ORF">ASTE57867_18768</name>
</gene>
<evidence type="ECO:0000313" key="4">
    <source>
        <dbReference type="EMBL" id="KAF0689810.1"/>
    </source>
</evidence>
<dbReference type="EMBL" id="CAADRA010006431">
    <property type="protein sequence ID" value="VFT95502.1"/>
    <property type="molecule type" value="Genomic_DNA"/>
</dbReference>
<evidence type="ECO:0000256" key="1">
    <source>
        <dbReference type="PROSITE-ProRule" id="PRU00042"/>
    </source>
</evidence>
<evidence type="ECO:0000313" key="6">
    <source>
        <dbReference type="Proteomes" id="UP000332933"/>
    </source>
</evidence>
<proteinExistence type="predicted"/>
<dbReference type="PROSITE" id="PS00028">
    <property type="entry name" value="ZINC_FINGER_C2H2_1"/>
    <property type="match status" value="2"/>
</dbReference>
<accession>A0A485LAY4</accession>
<sequence length="1391" mass="156602">MSTAIEAARAKTKGKTFLKQILNAYGEIDSVEASANAISDWNRRKKEAIENGSWVWKDSTVTHAMPRTKVDANKVQVELASLTSFTSELNGIVHHPATTSYQEEKIESKKACAWSAVVDGKFYTCTNELHTDMELSLRRCNWHASECRNLGHASATPKLIPQPNDEGLCLACYDKKRTSLPKHKRVPPSFPQLSIPGVHRAEAQKIQAQVATKAKVAPATQKTFGRSSKCTWQGHKPGQKSIRPYICRRVVLLHPVYETYLACCGFHQTRCVRTRKGVECPDIVLLNAYGLCHNHYEAYMTTLSYEARHADKAVQSPFDAPDVVLDGGDKHKDVASHPLAPKYPPPAALSSGPSSSQPPPTSFLRGQLLSLVGTWLQSTPLPSLWWQINYLRQGPRIATRIQCIFRGNRARRRVRRMQLETYAKKRTAAALLMQKHWRSKMASRRVTAYRHLLVQTSVRLQAVARGFLARASVRHTRCWRRLCAVVGVFLTVHRALTILHWRVDVRRGLQSCSDHDRLAAILRFQRRFAASVIVRAARAYLSRQRAKAVAGALKFKSFMSAVVIQRAWKRYRRLQMLQTRFNAAKRIQARTRGALTRCLWAADPGITSMVHWVNPRTGVAYVRYQLDGAPSPSYSVVRRTLRRDVAARLLQQYFRGFLGRLIANTMWANMEKRWQWIDPTQDRAALRALVPSANYHEDHAHHMRPIYNLPAPFRGYAYEFQGVLDLLDDRSSHRCSPLPRRVPPLSIVTDMEPPPSLAAPSMELAPTQSVIASSHLKAAVGITSTMALFPVGAIVYVRLGGGRRHPARITRAHREADTFDVAFLPGLVSMRGIAIPDAREIHASRLQYDAPTPTSPTLTSRIHTEQQRLQRLSTKKKSFGRPPKPKAVEPYPSEAARFHDIATTIRTSYDILLADRAAWHQLVFDHRDFLNRYWLRLVHDIECGTWTDPDESCPLEGMILPLPHVAKQLRAKLLAFGFESTPTASASPMPHCEPPPKQIRNTTTTCVDDMHVLFAHDDSRDNQTTGLDATHETTTRDDLSTPNPAHLALADIHKLVYHLKSLPRHGGKDHVIQVTTRNVRTFVCSHPACGRCFSTREGARLHKALHANKMRLVGANPLVDQYMHKHWPPESPWRDENQATVKGTASGYHCSVCDKSFPTKRDVAKHASATHGHEEPQERASTTNANLIWLGASTPIKDVTARFPELRRRHVCPTCTHKIPQPDMVCRLYPSVCIFSASALIFTTDFPTFAPQFTVSCSACGRLGDDSVDGHTHALYMRLHALCRDKRGMDWALGYFYNPPPTAPSLGEALLLGYDYVYELLLQETLVAVPLSQCNGYAMVHSCSRNYFHRKVKTGRDVERFCRQLRPSSSSRGTATTPITPSRTRRSQHTA</sequence>
<organism evidence="5 6">
    <name type="scientific">Aphanomyces stellatus</name>
    <dbReference type="NCBI Taxonomy" id="120398"/>
    <lineage>
        <taxon>Eukaryota</taxon>
        <taxon>Sar</taxon>
        <taxon>Stramenopiles</taxon>
        <taxon>Oomycota</taxon>
        <taxon>Saprolegniomycetes</taxon>
        <taxon>Saprolegniales</taxon>
        <taxon>Verrucalvaceae</taxon>
        <taxon>Aphanomyces</taxon>
    </lineage>
</organism>
<dbReference type="InterPro" id="IPR000048">
    <property type="entry name" value="IQ_motif_EF-hand-BS"/>
</dbReference>
<dbReference type="SMART" id="SM00015">
    <property type="entry name" value="IQ"/>
    <property type="match status" value="6"/>
</dbReference>
<dbReference type="OrthoDB" id="165414at2759"/>
<reference evidence="5 6" key="1">
    <citation type="submission" date="2019-03" db="EMBL/GenBank/DDBJ databases">
        <authorList>
            <person name="Gaulin E."/>
            <person name="Dumas B."/>
        </authorList>
    </citation>
    <scope>NUCLEOTIDE SEQUENCE [LARGE SCALE GENOMIC DNA]</scope>
    <source>
        <strain evidence="5">CBS 568.67</strain>
    </source>
</reference>
<feature type="compositionally biased region" description="Basic and acidic residues" evidence="2">
    <location>
        <begin position="1029"/>
        <end position="1039"/>
    </location>
</feature>
<keyword evidence="1" id="KW-0862">Zinc</keyword>
<keyword evidence="1" id="KW-0863">Zinc-finger</keyword>
<dbReference type="Pfam" id="PF00612">
    <property type="entry name" value="IQ"/>
    <property type="match status" value="1"/>
</dbReference>
<dbReference type="SMART" id="SM00355">
    <property type="entry name" value="ZnF_C2H2"/>
    <property type="match status" value="2"/>
</dbReference>
<feature type="region of interest" description="Disordered" evidence="2">
    <location>
        <begin position="335"/>
        <end position="361"/>
    </location>
</feature>
<evidence type="ECO:0000313" key="5">
    <source>
        <dbReference type="EMBL" id="VFT95502.1"/>
    </source>
</evidence>
<feature type="domain" description="C2H2-type" evidence="3">
    <location>
        <begin position="1082"/>
        <end position="1111"/>
    </location>
</feature>
<evidence type="ECO:0000259" key="3">
    <source>
        <dbReference type="PROSITE" id="PS50157"/>
    </source>
</evidence>
<feature type="region of interest" description="Disordered" evidence="2">
    <location>
        <begin position="1366"/>
        <end position="1391"/>
    </location>
</feature>
<dbReference type="Gene3D" id="3.30.160.60">
    <property type="entry name" value="Classic Zinc Finger"/>
    <property type="match status" value="1"/>
</dbReference>
<feature type="region of interest" description="Disordered" evidence="2">
    <location>
        <begin position="1020"/>
        <end position="1042"/>
    </location>
</feature>
<keyword evidence="6" id="KW-1185">Reference proteome</keyword>
<dbReference type="InterPro" id="IPR013087">
    <property type="entry name" value="Znf_C2H2_type"/>
</dbReference>
<dbReference type="PROSITE" id="PS50096">
    <property type="entry name" value="IQ"/>
    <property type="match status" value="2"/>
</dbReference>
<evidence type="ECO:0000256" key="2">
    <source>
        <dbReference type="SAM" id="MobiDB-lite"/>
    </source>
</evidence>
<dbReference type="PROSITE" id="PS50157">
    <property type="entry name" value="ZINC_FINGER_C2H2_2"/>
    <property type="match status" value="2"/>
</dbReference>
<name>A0A485LAY4_9STRA</name>
<dbReference type="EMBL" id="VJMH01006410">
    <property type="protein sequence ID" value="KAF0689810.1"/>
    <property type="molecule type" value="Genomic_DNA"/>
</dbReference>
<keyword evidence="1" id="KW-0479">Metal-binding</keyword>
<feature type="domain" description="C2H2-type" evidence="3">
    <location>
        <begin position="1148"/>
        <end position="1176"/>
    </location>
</feature>